<keyword evidence="1" id="KW-1133">Transmembrane helix</keyword>
<evidence type="ECO:0000256" key="1">
    <source>
        <dbReference type="SAM" id="Phobius"/>
    </source>
</evidence>
<feature type="transmembrane region" description="Helical" evidence="1">
    <location>
        <begin position="33"/>
        <end position="53"/>
    </location>
</feature>
<keyword evidence="3" id="KW-1185">Reference proteome</keyword>
<reference evidence="2" key="1">
    <citation type="submission" date="2022-09" db="EMBL/GenBank/DDBJ databases">
        <title>Aureispira anguillicida sp. nov., isolated from Leptocephalus of Japanese eel Anguilla japonica.</title>
        <authorList>
            <person name="Yuasa K."/>
            <person name="Mekata T."/>
            <person name="Ikunari K."/>
        </authorList>
    </citation>
    <scope>NUCLEOTIDE SEQUENCE</scope>
    <source>
        <strain evidence="2">EL160426</strain>
    </source>
</reference>
<proteinExistence type="predicted"/>
<accession>A0A915YLS9</accession>
<keyword evidence="1" id="KW-0472">Membrane</keyword>
<sequence length="176" mass="19501">MLIAYLCRCVPKEPDLTSNCYSLFPKIFTPSRIITIMKFFIIVFFAFVFSSNLSAQATASANETITVSNISTINLDLDSDNIEIKETKGSRVIIESHITLETINNTTLLEFLVNSGRYALKNEADASTQTLTITRKKVSNVLLIKGEECKETVRYVVLVPASVKFVNTSSSTASIK</sequence>
<protein>
    <submittedName>
        <fullName evidence="2">Uncharacterized protein</fullName>
    </submittedName>
</protein>
<evidence type="ECO:0000313" key="2">
    <source>
        <dbReference type="EMBL" id="BDS15108.1"/>
    </source>
</evidence>
<organism evidence="2 3">
    <name type="scientific">Aureispira anguillae</name>
    <dbReference type="NCBI Taxonomy" id="2864201"/>
    <lineage>
        <taxon>Bacteria</taxon>
        <taxon>Pseudomonadati</taxon>
        <taxon>Bacteroidota</taxon>
        <taxon>Saprospiria</taxon>
        <taxon>Saprospirales</taxon>
        <taxon>Saprospiraceae</taxon>
        <taxon>Aureispira</taxon>
    </lineage>
</organism>
<evidence type="ECO:0000313" key="3">
    <source>
        <dbReference type="Proteomes" id="UP001060919"/>
    </source>
</evidence>
<gene>
    <name evidence="2" type="ORF">AsAng_0058920</name>
</gene>
<dbReference type="EMBL" id="AP026867">
    <property type="protein sequence ID" value="BDS15108.1"/>
    <property type="molecule type" value="Genomic_DNA"/>
</dbReference>
<dbReference type="AlphaFoldDB" id="A0A915YLS9"/>
<dbReference type="Proteomes" id="UP001060919">
    <property type="component" value="Chromosome"/>
</dbReference>
<keyword evidence="1" id="KW-0812">Transmembrane</keyword>
<name>A0A915YLS9_9BACT</name>
<dbReference type="KEGG" id="aup:AsAng_0058920"/>